<dbReference type="FunFam" id="3.90.550.10:FF:000002">
    <property type="entry name" value="UTP--glucose-1-phosphate uridylyltransferase"/>
    <property type="match status" value="1"/>
</dbReference>
<dbReference type="InterPro" id="IPR016267">
    <property type="entry name" value="UDPGP_trans"/>
</dbReference>
<dbReference type="CDD" id="cd00897">
    <property type="entry name" value="UGPase_euk"/>
    <property type="match status" value="1"/>
</dbReference>
<dbReference type="AlphaFoldDB" id="A0A8I2YVQ7"/>
<dbReference type="Pfam" id="PF01704">
    <property type="entry name" value="UDPGP"/>
    <property type="match status" value="1"/>
</dbReference>
<organism evidence="8 9">
    <name type="scientific">Boletus reticuloceps</name>
    <dbReference type="NCBI Taxonomy" id="495285"/>
    <lineage>
        <taxon>Eukaryota</taxon>
        <taxon>Fungi</taxon>
        <taxon>Dikarya</taxon>
        <taxon>Basidiomycota</taxon>
        <taxon>Agaricomycotina</taxon>
        <taxon>Agaricomycetes</taxon>
        <taxon>Agaricomycetidae</taxon>
        <taxon>Boletales</taxon>
        <taxon>Boletineae</taxon>
        <taxon>Boletaceae</taxon>
        <taxon>Boletoideae</taxon>
        <taxon>Boletus</taxon>
    </lineage>
</organism>
<keyword evidence="4 8" id="KW-0808">Transferase</keyword>
<evidence type="ECO:0000256" key="5">
    <source>
        <dbReference type="ARBA" id="ARBA00022695"/>
    </source>
</evidence>
<name>A0A8I2YVQ7_9AGAM</name>
<reference evidence="8" key="1">
    <citation type="submission" date="2021-03" db="EMBL/GenBank/DDBJ databases">
        <title>Evolutionary innovations through gain and loss of genes in the ectomycorrhizal Boletales.</title>
        <authorList>
            <person name="Wu G."/>
            <person name="Miyauchi S."/>
            <person name="Morin E."/>
            <person name="Yang Z.-L."/>
            <person name="Xu J."/>
            <person name="Martin F.M."/>
        </authorList>
    </citation>
    <scope>NUCLEOTIDE SEQUENCE</scope>
    <source>
        <strain evidence="8">BR01</strain>
    </source>
</reference>
<dbReference type="InterPro" id="IPR029044">
    <property type="entry name" value="Nucleotide-diphossugar_trans"/>
</dbReference>
<dbReference type="PANTHER" id="PTHR43511">
    <property type="match status" value="1"/>
</dbReference>
<dbReference type="EMBL" id="JAGFBS010000007">
    <property type="protein sequence ID" value="KAG6378242.1"/>
    <property type="molecule type" value="Genomic_DNA"/>
</dbReference>
<protein>
    <recommendedName>
        <fullName evidence="3">UTP--glucose-1-phosphate uridylyltransferase</fullName>
        <ecNumber evidence="3">2.7.7.9</ecNumber>
    </recommendedName>
    <alternativeName>
        <fullName evidence="6">UDP-glucose pyrophosphorylase</fullName>
    </alternativeName>
</protein>
<gene>
    <name evidence="8" type="ORF">JVT61DRAFT_13947</name>
</gene>
<dbReference type="InterPro" id="IPR002618">
    <property type="entry name" value="UDPGP_fam"/>
</dbReference>
<evidence type="ECO:0000256" key="2">
    <source>
        <dbReference type="ARBA" id="ARBA00010401"/>
    </source>
</evidence>
<comment type="function">
    <text evidence="1">Plays a central role as a glucosyl donor in cellular metabolic pathways.</text>
</comment>
<dbReference type="OrthoDB" id="932129at2759"/>
<keyword evidence="9" id="KW-1185">Reference proteome</keyword>
<dbReference type="GO" id="GO:0006011">
    <property type="term" value="P:UDP-alpha-D-glucose metabolic process"/>
    <property type="evidence" value="ECO:0007669"/>
    <property type="project" value="InterPro"/>
</dbReference>
<dbReference type="EC" id="2.7.7.9" evidence="3"/>
<comment type="similarity">
    <text evidence="2">Belongs to the UDPGP type 1 family.</text>
</comment>
<dbReference type="Gene3D" id="3.90.550.10">
    <property type="entry name" value="Spore Coat Polysaccharide Biosynthesis Protein SpsA, Chain A"/>
    <property type="match status" value="1"/>
</dbReference>
<sequence>MFLTSTARFRIFRRRKNTRSTSLSQSTRNDLNCLVHSSDPILRKVCRFLHLRVLKSIDLAAFFFQAFDAEMQAFFKLHSRYLADKDSRQDLCVSVTLACRPTGRRFRRLIRIKLWSYDQLPKTADPGALSKLAILKFNGGLGTSIGMSGAKSAFEVKDGMTFLDLIVQQVEHLNKSQAVDVPLLLMTSFNTHEDTLRVIQKYDDHEIKITTFNQSRYPRIFADTLKPCPNHARDEKKHWYPSGHGDLYDSLVRSGVLDRLLADGKEYLFVSNSDNLGAVVDQKILQHMMNTGADFLIEVTNKTEGDAKRGTLMQYDGSLRLLEIAQVPFEHVDDFKSARKFKIFNTNNLWIDLKALRKVMTGGGMELDIIVNPKVTDDGQSIIQVQSISNAARKLSQICTMNRSWKRQQARQ</sequence>
<accession>A0A8I2YVQ7</accession>
<dbReference type="GO" id="GO:0003983">
    <property type="term" value="F:UTP:glucose-1-phosphate uridylyltransferase activity"/>
    <property type="evidence" value="ECO:0007669"/>
    <property type="project" value="UniProtKB-EC"/>
</dbReference>
<proteinExistence type="inferred from homology"/>
<evidence type="ECO:0000256" key="3">
    <source>
        <dbReference type="ARBA" id="ARBA00012415"/>
    </source>
</evidence>
<evidence type="ECO:0000256" key="1">
    <source>
        <dbReference type="ARBA" id="ARBA00003449"/>
    </source>
</evidence>
<evidence type="ECO:0000313" key="8">
    <source>
        <dbReference type="EMBL" id="KAG6378242.1"/>
    </source>
</evidence>
<evidence type="ECO:0000256" key="4">
    <source>
        <dbReference type="ARBA" id="ARBA00022679"/>
    </source>
</evidence>
<comment type="catalytic activity">
    <reaction evidence="7">
        <text>alpha-D-glucose 1-phosphate + UTP + H(+) = UDP-alpha-D-glucose + diphosphate</text>
        <dbReference type="Rhea" id="RHEA:19889"/>
        <dbReference type="ChEBI" id="CHEBI:15378"/>
        <dbReference type="ChEBI" id="CHEBI:33019"/>
        <dbReference type="ChEBI" id="CHEBI:46398"/>
        <dbReference type="ChEBI" id="CHEBI:58601"/>
        <dbReference type="ChEBI" id="CHEBI:58885"/>
        <dbReference type="EC" id="2.7.7.9"/>
    </reaction>
</comment>
<evidence type="ECO:0000256" key="6">
    <source>
        <dbReference type="ARBA" id="ARBA00031959"/>
    </source>
</evidence>
<dbReference type="SUPFAM" id="SSF53448">
    <property type="entry name" value="Nucleotide-diphospho-sugar transferases"/>
    <property type="match status" value="1"/>
</dbReference>
<comment type="caution">
    <text evidence="8">The sequence shown here is derived from an EMBL/GenBank/DDBJ whole genome shotgun (WGS) entry which is preliminary data.</text>
</comment>
<evidence type="ECO:0000256" key="7">
    <source>
        <dbReference type="ARBA" id="ARBA00048128"/>
    </source>
</evidence>
<evidence type="ECO:0000313" key="9">
    <source>
        <dbReference type="Proteomes" id="UP000683000"/>
    </source>
</evidence>
<dbReference type="Proteomes" id="UP000683000">
    <property type="component" value="Unassembled WGS sequence"/>
</dbReference>
<keyword evidence="5 8" id="KW-0548">Nucleotidyltransferase</keyword>